<comment type="caution">
    <text evidence="1">The sequence shown here is derived from an EMBL/GenBank/DDBJ whole genome shotgun (WGS) entry which is preliminary data.</text>
</comment>
<name>A0ABV3L6T4_9RHOB</name>
<keyword evidence="2" id="KW-1185">Reference proteome</keyword>
<dbReference type="EMBL" id="JBFBVU010000011">
    <property type="protein sequence ID" value="MEV8467277.1"/>
    <property type="molecule type" value="Genomic_DNA"/>
</dbReference>
<dbReference type="Proteomes" id="UP001553161">
    <property type="component" value="Unassembled WGS sequence"/>
</dbReference>
<accession>A0ABV3L6T4</accession>
<evidence type="ECO:0000313" key="2">
    <source>
        <dbReference type="Proteomes" id="UP001553161"/>
    </source>
</evidence>
<reference evidence="1 2" key="1">
    <citation type="submission" date="2024-07" db="EMBL/GenBank/DDBJ databases">
        <authorList>
            <person name="Kang M."/>
        </authorList>
    </citation>
    <scope>NUCLEOTIDE SEQUENCE [LARGE SCALE GENOMIC DNA]</scope>
    <source>
        <strain evidence="1 2">DFM31</strain>
    </source>
</reference>
<organism evidence="1 2">
    <name type="scientific">Meridianimarinicoccus marinus</name>
    <dbReference type="NCBI Taxonomy" id="3231483"/>
    <lineage>
        <taxon>Bacteria</taxon>
        <taxon>Pseudomonadati</taxon>
        <taxon>Pseudomonadota</taxon>
        <taxon>Alphaproteobacteria</taxon>
        <taxon>Rhodobacterales</taxon>
        <taxon>Paracoccaceae</taxon>
        <taxon>Meridianimarinicoccus</taxon>
    </lineage>
</organism>
<gene>
    <name evidence="1" type="ORF">AB0T83_10845</name>
</gene>
<dbReference type="RefSeq" id="WP_366193054.1">
    <property type="nucleotide sequence ID" value="NZ_JBFBVU010000011.1"/>
</dbReference>
<evidence type="ECO:0000313" key="1">
    <source>
        <dbReference type="EMBL" id="MEV8467277.1"/>
    </source>
</evidence>
<proteinExistence type="predicted"/>
<sequence length="49" mass="5526">MQPLASDRDNFKLMLARAVLHRPQRRQRLITTPAMNEAIAGFPPPGRKG</sequence>
<protein>
    <submittedName>
        <fullName evidence="1">Uncharacterized protein</fullName>
    </submittedName>
</protein>